<reference evidence="2 3" key="1">
    <citation type="submission" date="2016-10" db="EMBL/GenBank/DDBJ databases">
        <authorList>
            <person name="Varghese N."/>
            <person name="Submissions S."/>
        </authorList>
    </citation>
    <scope>NUCLEOTIDE SEQUENCE [LARGE SCALE GENOMIC DNA]</scope>
    <source>
        <strain evidence="2 3">DSM 22022</strain>
    </source>
</reference>
<accession>A0A1G5BRP2</accession>
<evidence type="ECO:0000313" key="2">
    <source>
        <dbReference type="EMBL" id="SCX92793.1"/>
    </source>
</evidence>
<dbReference type="Proteomes" id="UP000199588">
    <property type="component" value="Unassembled WGS sequence"/>
</dbReference>
<evidence type="ECO:0000313" key="3">
    <source>
        <dbReference type="Proteomes" id="UP000199588"/>
    </source>
</evidence>
<dbReference type="EMBL" id="FMUQ01000005">
    <property type="protein sequence ID" value="SCX92793.1"/>
    <property type="molecule type" value="Genomic_DNA"/>
</dbReference>
<sequence>MQQYNNFDDWLASSPFGGSNQSYVEEIYDQYLENPQSVDASWQAIFDSFPRSAMVEQPHSQVRDYFRKLARENVPEAVAVVDPETSARQVRLLQLD</sequence>
<name>A0A1G5BRP2_9PAST</name>
<organism evidence="2 3">
    <name type="scientific">Basfia succiniciproducens</name>
    <dbReference type="NCBI Taxonomy" id="653940"/>
    <lineage>
        <taxon>Bacteria</taxon>
        <taxon>Pseudomonadati</taxon>
        <taxon>Pseudomonadota</taxon>
        <taxon>Gammaproteobacteria</taxon>
        <taxon>Pasteurellales</taxon>
        <taxon>Pasteurellaceae</taxon>
        <taxon>Basfia</taxon>
    </lineage>
</organism>
<keyword evidence="3" id="KW-1185">Reference proteome</keyword>
<gene>
    <name evidence="2" type="ORF">SAMN02910354_00868</name>
</gene>
<dbReference type="Pfam" id="PF16078">
    <property type="entry name" value="2-oxogl_dehyd_N"/>
    <property type="match status" value="1"/>
</dbReference>
<proteinExistence type="predicted"/>
<feature type="domain" description="2-oxoglutarate dehydrogenase E1 component N-terminal" evidence="1">
    <location>
        <begin position="14"/>
        <end position="52"/>
    </location>
</feature>
<comment type="caution">
    <text evidence="2">The sequence shown here is derived from an EMBL/GenBank/DDBJ whole genome shotgun (WGS) entry which is preliminary data.</text>
</comment>
<dbReference type="InterPro" id="IPR032106">
    <property type="entry name" value="2-oxogl_dehyd_N"/>
</dbReference>
<evidence type="ECO:0000259" key="1">
    <source>
        <dbReference type="Pfam" id="PF16078"/>
    </source>
</evidence>
<protein>
    <submittedName>
        <fullName evidence="2">2-oxoglutarate dehydrogenase N-terminus</fullName>
    </submittedName>
</protein>